<protein>
    <submittedName>
        <fullName evidence="5">Protein N-acetyltransferase, RimJ/RimL family</fullName>
    </submittedName>
</protein>
<evidence type="ECO:0000259" key="4">
    <source>
        <dbReference type="PROSITE" id="PS51186"/>
    </source>
</evidence>
<dbReference type="PANTHER" id="PTHR43792">
    <property type="entry name" value="GNAT FAMILY, PUTATIVE (AFU_ORTHOLOGUE AFUA_3G00765)-RELATED-RELATED"/>
    <property type="match status" value="1"/>
</dbReference>
<proteinExistence type="inferred from homology"/>
<comment type="similarity">
    <text evidence="3">Belongs to the acetyltransferase family. RimJ subfamily.</text>
</comment>
<dbReference type="PROSITE" id="PS51186">
    <property type="entry name" value="GNAT"/>
    <property type="match status" value="1"/>
</dbReference>
<feature type="domain" description="N-acetyltransferase" evidence="4">
    <location>
        <begin position="20"/>
        <end position="180"/>
    </location>
</feature>
<dbReference type="EMBL" id="FQZC01000002">
    <property type="protein sequence ID" value="SHJ04911.1"/>
    <property type="molecule type" value="Genomic_DNA"/>
</dbReference>
<dbReference type="InterPro" id="IPR016181">
    <property type="entry name" value="Acyl_CoA_acyltransferase"/>
</dbReference>
<keyword evidence="2" id="KW-0012">Acyltransferase</keyword>
<evidence type="ECO:0000256" key="2">
    <source>
        <dbReference type="ARBA" id="ARBA00023315"/>
    </source>
</evidence>
<dbReference type="SUPFAM" id="SSF55729">
    <property type="entry name" value="Acyl-CoA N-acyltransferases (Nat)"/>
    <property type="match status" value="1"/>
</dbReference>
<dbReference type="Gene3D" id="3.40.630.30">
    <property type="match status" value="1"/>
</dbReference>
<keyword evidence="1" id="KW-0808">Transferase</keyword>
<evidence type="ECO:0000313" key="6">
    <source>
        <dbReference type="Proteomes" id="UP000184290"/>
    </source>
</evidence>
<sequence length="202" mass="22962">MPSDDLWIEEELSPLPTRRLTLREVRMDDAPAIATLANDRHIAEMTARIPYPYRLEDAKEFLARTRHELTFAIMRNADDAFMGLISLREKDDSDALDLGYWLGRPFWNKGYATEAAHAVIDYAFGELAAEAVEIRCRVINNASRRVIHKCGFHYQGVGMDVSAVAGRVASESYRMDRRCWLSLKSWVRDTSPVPAGELDQVS</sequence>
<dbReference type="Pfam" id="PF13302">
    <property type="entry name" value="Acetyltransf_3"/>
    <property type="match status" value="1"/>
</dbReference>
<evidence type="ECO:0000313" key="5">
    <source>
        <dbReference type="EMBL" id="SHJ04911.1"/>
    </source>
</evidence>
<evidence type="ECO:0000256" key="3">
    <source>
        <dbReference type="ARBA" id="ARBA00038502"/>
    </source>
</evidence>
<dbReference type="InterPro" id="IPR000182">
    <property type="entry name" value="GNAT_dom"/>
</dbReference>
<dbReference type="RefSeq" id="WP_060605115.1">
    <property type="nucleotide sequence ID" value="NZ_FQZC01000002.1"/>
</dbReference>
<name>A0ABY1IEC6_9HYPH</name>
<dbReference type="PANTHER" id="PTHR43792:SF8">
    <property type="entry name" value="[RIBOSOMAL PROTEIN US5]-ALANINE N-ACETYLTRANSFERASE"/>
    <property type="match status" value="1"/>
</dbReference>
<keyword evidence="6" id="KW-1185">Reference proteome</keyword>
<dbReference type="Proteomes" id="UP000184290">
    <property type="component" value="Unassembled WGS sequence"/>
</dbReference>
<comment type="caution">
    <text evidence="5">The sequence shown here is derived from an EMBL/GenBank/DDBJ whole genome shotgun (WGS) entry which is preliminary data.</text>
</comment>
<evidence type="ECO:0000256" key="1">
    <source>
        <dbReference type="ARBA" id="ARBA00022679"/>
    </source>
</evidence>
<dbReference type="InterPro" id="IPR051531">
    <property type="entry name" value="N-acetyltransferase"/>
</dbReference>
<gene>
    <name evidence="5" type="ORF">SAMN02745911_1515</name>
</gene>
<reference evidence="5 6" key="1">
    <citation type="submission" date="2016-11" db="EMBL/GenBank/DDBJ databases">
        <authorList>
            <person name="Varghese N."/>
            <person name="Submissions S."/>
        </authorList>
    </citation>
    <scope>NUCLEOTIDE SEQUENCE [LARGE SCALE GENOMIC DNA]</scope>
    <source>
        <strain evidence="5 6">DSM 21988</strain>
    </source>
</reference>
<accession>A0ABY1IEC6</accession>
<organism evidence="5 6">
    <name type="scientific">Aureimonas altamirensis DSM 21988</name>
    <dbReference type="NCBI Taxonomy" id="1121026"/>
    <lineage>
        <taxon>Bacteria</taxon>
        <taxon>Pseudomonadati</taxon>
        <taxon>Pseudomonadota</taxon>
        <taxon>Alphaproteobacteria</taxon>
        <taxon>Hyphomicrobiales</taxon>
        <taxon>Aurantimonadaceae</taxon>
        <taxon>Aureimonas</taxon>
    </lineage>
</organism>